<dbReference type="RefSeq" id="WP_134297138.1">
    <property type="nucleotide sequence ID" value="NZ_CP038013.1"/>
</dbReference>
<feature type="binding site" evidence="12">
    <location>
        <position position="170"/>
    </location>
    <ligand>
        <name>NAD(+)</name>
        <dbReference type="ChEBI" id="CHEBI:57540"/>
    </ligand>
</feature>
<dbReference type="PANTHER" id="PTHR23389">
    <property type="entry name" value="CHROMOSOME TRANSMISSION FIDELITY FACTOR 18"/>
    <property type="match status" value="1"/>
</dbReference>
<keyword evidence="4 12" id="KW-0479">Metal-binding</keyword>
<dbReference type="InterPro" id="IPR004149">
    <property type="entry name" value="Znf_DNAligase_C4"/>
</dbReference>
<dbReference type="AlphaFoldDB" id="A0A4P7AI74"/>
<proteinExistence type="inferred from homology"/>
<evidence type="ECO:0000256" key="3">
    <source>
        <dbReference type="ARBA" id="ARBA00022705"/>
    </source>
</evidence>
<dbReference type="OrthoDB" id="9759736at2"/>
<feature type="binding site" evidence="12">
    <location>
        <position position="284"/>
    </location>
    <ligand>
        <name>NAD(+)</name>
        <dbReference type="ChEBI" id="CHEBI:57540"/>
    </ligand>
</feature>
<feature type="binding site" evidence="12">
    <location>
        <begin position="32"/>
        <end position="36"/>
    </location>
    <ligand>
        <name>NAD(+)</name>
        <dbReference type="ChEBI" id="CHEBI:57540"/>
    </ligand>
</feature>
<comment type="cofactor">
    <cofactor evidence="12">
        <name>Mg(2+)</name>
        <dbReference type="ChEBI" id="CHEBI:18420"/>
    </cofactor>
    <cofactor evidence="12">
        <name>Mn(2+)</name>
        <dbReference type="ChEBI" id="CHEBI:29035"/>
    </cofactor>
</comment>
<evidence type="ECO:0000256" key="12">
    <source>
        <dbReference type="HAMAP-Rule" id="MF_01588"/>
    </source>
</evidence>
<dbReference type="Gene3D" id="3.30.470.30">
    <property type="entry name" value="DNA ligase/mRNA capping enzyme"/>
    <property type="match status" value="1"/>
</dbReference>
<evidence type="ECO:0000256" key="1">
    <source>
        <dbReference type="ARBA" id="ARBA00004067"/>
    </source>
</evidence>
<sequence length="665" mass="76036">MTEIENKIEHLKKLLQEYGYAYYVLDKPLVDDAEYDKLFNELLELEKNNPALITIDSPTQRVGGIVLDKFEKYKHQTPMLSLANAFNQKDLKNFNDQIYKEIENNNYNFFVEPKIDGLSISLIYKKGKLHKAVTRGDGIYGEDVTSNVKTIKSIPLVINDKDSYVEIRGEIFLSKKEFEKINKQRQLDEEPLFANPRNAAAGTIRQLDSNIAASRNLDAYLYYFMNRQKVETHLDSLEYLKKLKFKVNELGKLCNSIEEVIEHINFISEQRLQLNYEIDGVVIKINNFDLYEKVGYTSKFPKWAIAYKFPAEIKVTKLLDIFATVGRTGKITYNASLEPVQLAGTTVQNATLHNADFVMQRDIRVGANVKVKKAGDIIPEIIEPIINKDFEALKKFSEVKNCPICKSTLERVDGEVDQYCINISCPRKLIRSMEHFVSREAMNIEGLSIKIIEKLFENRYIKKISDLYKLENHKEELISLDKMGKKSVENLLKAINKSKTNSAEKLFFGLGIRHVGKKTAQLLISIFKDLKNFKDLNITQLESIHDIGPTVAMSVVDWFKNEDNLNLLNELVSLNVNTGYLGQVGSKFNDKISNKNFVITGTLSQPRNYFKNILEEYGAKVIDSVSKKTDFLLTGTDAGSKLDKATKLGVKIIEEKDFEIMLGEK</sequence>
<dbReference type="SUPFAM" id="SSF47781">
    <property type="entry name" value="RuvA domain 2-like"/>
    <property type="match status" value="1"/>
</dbReference>
<feature type="domain" description="BRCT" evidence="13">
    <location>
        <begin position="587"/>
        <end position="665"/>
    </location>
</feature>
<feature type="binding site" evidence="12">
    <location>
        <begin position="81"/>
        <end position="82"/>
    </location>
    <ligand>
        <name>NAD(+)</name>
        <dbReference type="ChEBI" id="CHEBI:57540"/>
    </ligand>
</feature>
<dbReference type="SMART" id="SM00278">
    <property type="entry name" value="HhH1"/>
    <property type="match status" value="4"/>
</dbReference>
<protein>
    <recommendedName>
        <fullName evidence="12">DNA ligase</fullName>
        <ecNumber evidence="12">6.5.1.2</ecNumber>
    </recommendedName>
    <alternativeName>
        <fullName evidence="12">Polydeoxyribonucleotide synthase [NAD(+)]</fullName>
    </alternativeName>
</protein>
<dbReference type="GO" id="GO:0005829">
    <property type="term" value="C:cytosol"/>
    <property type="evidence" value="ECO:0007669"/>
    <property type="project" value="TreeGrafter"/>
</dbReference>
<dbReference type="Pfam" id="PF00533">
    <property type="entry name" value="BRCT"/>
    <property type="match status" value="1"/>
</dbReference>
<dbReference type="HAMAP" id="MF_01588">
    <property type="entry name" value="DNA_ligase_A"/>
    <property type="match status" value="1"/>
</dbReference>
<dbReference type="Pfam" id="PF12826">
    <property type="entry name" value="HHH_2"/>
    <property type="match status" value="1"/>
</dbReference>
<dbReference type="InterPro" id="IPR004150">
    <property type="entry name" value="NAD_DNA_ligase_OB"/>
</dbReference>
<keyword evidence="5 12" id="KW-0227">DNA damage</keyword>
<dbReference type="PANTHER" id="PTHR23389:SF9">
    <property type="entry name" value="DNA LIGASE"/>
    <property type="match status" value="1"/>
</dbReference>
<dbReference type="Pfam" id="PF01653">
    <property type="entry name" value="DNA_ligase_aden"/>
    <property type="match status" value="1"/>
</dbReference>
<dbReference type="Pfam" id="PF03119">
    <property type="entry name" value="DNA_ligase_ZBD"/>
    <property type="match status" value="1"/>
</dbReference>
<dbReference type="InterPro" id="IPR010994">
    <property type="entry name" value="RuvA_2-like"/>
</dbReference>
<dbReference type="EMBL" id="CP038013">
    <property type="protein sequence ID" value="QBQ07336.1"/>
    <property type="molecule type" value="Genomic_DNA"/>
</dbReference>
<dbReference type="PROSITE" id="PS01055">
    <property type="entry name" value="DNA_LIGASE_N1"/>
    <property type="match status" value="1"/>
</dbReference>
<keyword evidence="7 12" id="KW-0460">Magnesium</keyword>
<dbReference type="Gene3D" id="2.40.50.140">
    <property type="entry name" value="Nucleic acid-binding proteins"/>
    <property type="match status" value="1"/>
</dbReference>
<dbReference type="Gene3D" id="3.40.50.10190">
    <property type="entry name" value="BRCT domain"/>
    <property type="match status" value="1"/>
</dbReference>
<evidence type="ECO:0000256" key="5">
    <source>
        <dbReference type="ARBA" id="ARBA00022763"/>
    </source>
</evidence>
<dbReference type="GO" id="GO:0003677">
    <property type="term" value="F:DNA binding"/>
    <property type="evidence" value="ECO:0007669"/>
    <property type="project" value="InterPro"/>
</dbReference>
<evidence type="ECO:0000313" key="14">
    <source>
        <dbReference type="EMBL" id="QBQ07336.1"/>
    </source>
</evidence>
<dbReference type="SUPFAM" id="SSF56091">
    <property type="entry name" value="DNA ligase/mRNA capping enzyme, catalytic domain"/>
    <property type="match status" value="1"/>
</dbReference>
<dbReference type="SMART" id="SM00292">
    <property type="entry name" value="BRCT"/>
    <property type="match status" value="1"/>
</dbReference>
<keyword evidence="3 12" id="KW-0235">DNA replication</keyword>
<dbReference type="Gene3D" id="1.10.287.610">
    <property type="entry name" value="Helix hairpin bin"/>
    <property type="match status" value="1"/>
</dbReference>
<keyword evidence="10 12" id="KW-0464">Manganese</keyword>
<organism evidence="14 15">
    <name type="scientific">Spiroplasma gladiatoris</name>
    <dbReference type="NCBI Taxonomy" id="2143"/>
    <lineage>
        <taxon>Bacteria</taxon>
        <taxon>Bacillati</taxon>
        <taxon>Mycoplasmatota</taxon>
        <taxon>Mollicutes</taxon>
        <taxon>Entomoplasmatales</taxon>
        <taxon>Spiroplasmataceae</taxon>
        <taxon>Spiroplasma</taxon>
    </lineage>
</organism>
<comment type="similarity">
    <text evidence="12">Belongs to the NAD-dependent DNA ligase family. LigA subfamily.</text>
</comment>
<dbReference type="Gene3D" id="6.20.10.30">
    <property type="match status" value="1"/>
</dbReference>
<dbReference type="InterPro" id="IPR013840">
    <property type="entry name" value="DNAligase_N"/>
</dbReference>
<feature type="binding site" evidence="12">
    <location>
        <position position="112"/>
    </location>
    <ligand>
        <name>NAD(+)</name>
        <dbReference type="ChEBI" id="CHEBI:57540"/>
    </ligand>
</feature>
<dbReference type="SUPFAM" id="SSF50249">
    <property type="entry name" value="Nucleic acid-binding proteins"/>
    <property type="match status" value="1"/>
</dbReference>
<dbReference type="Gene3D" id="1.10.150.20">
    <property type="entry name" value="5' to 3' exonuclease, C-terminal subdomain"/>
    <property type="match status" value="2"/>
</dbReference>
<evidence type="ECO:0000256" key="4">
    <source>
        <dbReference type="ARBA" id="ARBA00022723"/>
    </source>
</evidence>
<dbReference type="GO" id="GO:0006260">
    <property type="term" value="P:DNA replication"/>
    <property type="evidence" value="ECO:0007669"/>
    <property type="project" value="UniProtKB-KW"/>
</dbReference>
<dbReference type="SUPFAM" id="SSF52113">
    <property type="entry name" value="BRCT domain"/>
    <property type="match status" value="1"/>
</dbReference>
<feature type="binding site" evidence="12">
    <location>
        <position position="420"/>
    </location>
    <ligand>
        <name>Zn(2+)</name>
        <dbReference type="ChEBI" id="CHEBI:29105"/>
    </ligand>
</feature>
<dbReference type="FunFam" id="3.30.470.30:FF:000001">
    <property type="entry name" value="DNA ligase"/>
    <property type="match status" value="1"/>
</dbReference>
<feature type="active site" description="N6-AMP-lysine intermediate" evidence="12">
    <location>
        <position position="114"/>
    </location>
</feature>
<feature type="binding site" evidence="12">
    <location>
        <position position="135"/>
    </location>
    <ligand>
        <name>NAD(+)</name>
        <dbReference type="ChEBI" id="CHEBI:57540"/>
    </ligand>
</feature>
<dbReference type="InterPro" id="IPR041663">
    <property type="entry name" value="DisA/LigA_HHH"/>
</dbReference>
<reference evidence="14 15" key="1">
    <citation type="submission" date="2019-03" db="EMBL/GenBank/DDBJ databases">
        <title>Complete genome sequence of Spiroplasma gladiatoris TG-1 (DSM 22552).</title>
        <authorList>
            <person name="Lin Y.-C."/>
            <person name="Chou L."/>
            <person name="Kuo C.-H."/>
        </authorList>
    </citation>
    <scope>NUCLEOTIDE SEQUENCE [LARGE SCALE GENOMIC DNA]</scope>
    <source>
        <strain evidence="14 15">TG-1</strain>
    </source>
</reference>
<dbReference type="InterPro" id="IPR036420">
    <property type="entry name" value="BRCT_dom_sf"/>
</dbReference>
<dbReference type="KEGG" id="sgq:SGLAD_v1c01370"/>
<comment type="function">
    <text evidence="1 12">DNA ligase that catalyzes the formation of phosphodiester linkages between 5'-phosphoryl and 3'-hydroxyl groups in double-stranded DNA using NAD as a coenzyme and as the energy source for the reaction. It is essential for DNA replication and repair of damaged DNA.</text>
</comment>
<dbReference type="InterPro" id="IPR012340">
    <property type="entry name" value="NA-bd_OB-fold"/>
</dbReference>
<dbReference type="CDD" id="cd00114">
    <property type="entry name" value="LIGANc"/>
    <property type="match status" value="1"/>
</dbReference>
<feature type="binding site" evidence="12">
    <location>
        <position position="402"/>
    </location>
    <ligand>
        <name>Zn(2+)</name>
        <dbReference type="ChEBI" id="CHEBI:29105"/>
    </ligand>
</feature>
<name>A0A4P7AI74_9MOLU</name>
<dbReference type="Pfam" id="PF03120">
    <property type="entry name" value="OB_DNA_ligase"/>
    <property type="match status" value="1"/>
</dbReference>
<dbReference type="NCBIfam" id="NF005932">
    <property type="entry name" value="PRK07956.1"/>
    <property type="match status" value="1"/>
</dbReference>
<evidence type="ECO:0000313" key="15">
    <source>
        <dbReference type="Proteomes" id="UP000294309"/>
    </source>
</evidence>
<evidence type="ECO:0000259" key="13">
    <source>
        <dbReference type="PROSITE" id="PS50172"/>
    </source>
</evidence>
<keyword evidence="8 12" id="KW-0520">NAD</keyword>
<dbReference type="InterPro" id="IPR001679">
    <property type="entry name" value="DNA_ligase"/>
</dbReference>
<dbReference type="FunFam" id="1.10.150.20:FF:000007">
    <property type="entry name" value="DNA ligase"/>
    <property type="match status" value="1"/>
</dbReference>
<evidence type="ECO:0000256" key="8">
    <source>
        <dbReference type="ARBA" id="ARBA00023027"/>
    </source>
</evidence>
<keyword evidence="6 12" id="KW-0862">Zinc</keyword>
<dbReference type="InterPro" id="IPR001357">
    <property type="entry name" value="BRCT_dom"/>
</dbReference>
<feature type="binding site" evidence="12">
    <location>
        <position position="405"/>
    </location>
    <ligand>
        <name>Zn(2+)</name>
        <dbReference type="ChEBI" id="CHEBI:29105"/>
    </ligand>
</feature>
<keyword evidence="2 12" id="KW-0436">Ligase</keyword>
<evidence type="ECO:0000256" key="7">
    <source>
        <dbReference type="ARBA" id="ARBA00022842"/>
    </source>
</evidence>
<dbReference type="GO" id="GO:0003911">
    <property type="term" value="F:DNA ligase (NAD+) activity"/>
    <property type="evidence" value="ECO:0007669"/>
    <property type="project" value="UniProtKB-UniRule"/>
</dbReference>
<evidence type="ECO:0000256" key="2">
    <source>
        <dbReference type="ARBA" id="ARBA00022598"/>
    </source>
</evidence>
<dbReference type="Proteomes" id="UP000294309">
    <property type="component" value="Chromosome"/>
</dbReference>
<evidence type="ECO:0000256" key="11">
    <source>
        <dbReference type="ARBA" id="ARBA00034005"/>
    </source>
</evidence>
<dbReference type="InterPro" id="IPR013839">
    <property type="entry name" value="DNAligase_adenylation"/>
</dbReference>
<comment type="catalytic activity">
    <reaction evidence="11 12">
        <text>NAD(+) + (deoxyribonucleotide)n-3'-hydroxyl + 5'-phospho-(deoxyribonucleotide)m = (deoxyribonucleotide)n+m + AMP + beta-nicotinamide D-nucleotide.</text>
        <dbReference type="EC" id="6.5.1.2"/>
    </reaction>
</comment>
<dbReference type="PROSITE" id="PS50172">
    <property type="entry name" value="BRCT"/>
    <property type="match status" value="1"/>
</dbReference>
<dbReference type="InterPro" id="IPR003583">
    <property type="entry name" value="Hlx-hairpin-Hlx_DNA-bd_motif"/>
</dbReference>
<dbReference type="FunFam" id="1.10.287.610:FF:000002">
    <property type="entry name" value="DNA ligase"/>
    <property type="match status" value="1"/>
</dbReference>
<dbReference type="InterPro" id="IPR018239">
    <property type="entry name" value="DNA_ligase_AS"/>
</dbReference>
<dbReference type="CDD" id="cd17748">
    <property type="entry name" value="BRCT_DNA_ligase_like"/>
    <property type="match status" value="1"/>
</dbReference>
<dbReference type="PIRSF" id="PIRSF001604">
    <property type="entry name" value="LigA"/>
    <property type="match status" value="1"/>
</dbReference>
<dbReference type="SMART" id="SM00532">
    <property type="entry name" value="LIGANc"/>
    <property type="match status" value="1"/>
</dbReference>
<evidence type="ECO:0000256" key="9">
    <source>
        <dbReference type="ARBA" id="ARBA00023204"/>
    </source>
</evidence>
<keyword evidence="15" id="KW-1185">Reference proteome</keyword>
<dbReference type="GO" id="GO:0006281">
    <property type="term" value="P:DNA repair"/>
    <property type="evidence" value="ECO:0007669"/>
    <property type="project" value="UniProtKB-KW"/>
</dbReference>
<accession>A0A4P7AI74</accession>
<dbReference type="NCBIfam" id="TIGR00575">
    <property type="entry name" value="dnlj"/>
    <property type="match status" value="1"/>
</dbReference>
<dbReference type="GO" id="GO:0046872">
    <property type="term" value="F:metal ion binding"/>
    <property type="evidence" value="ECO:0007669"/>
    <property type="project" value="UniProtKB-KW"/>
</dbReference>
<dbReference type="EC" id="6.5.1.2" evidence="12"/>
<gene>
    <name evidence="12 14" type="primary">ligA</name>
    <name evidence="14" type="ORF">SGLAD_v1c01370</name>
</gene>
<evidence type="ECO:0000256" key="10">
    <source>
        <dbReference type="ARBA" id="ARBA00023211"/>
    </source>
</evidence>
<feature type="binding site" evidence="12">
    <location>
        <position position="425"/>
    </location>
    <ligand>
        <name>Zn(2+)</name>
        <dbReference type="ChEBI" id="CHEBI:29105"/>
    </ligand>
</feature>
<evidence type="ECO:0000256" key="6">
    <source>
        <dbReference type="ARBA" id="ARBA00022833"/>
    </source>
</evidence>
<keyword evidence="9 12" id="KW-0234">DNA repair</keyword>
<feature type="binding site" evidence="12">
    <location>
        <position position="308"/>
    </location>
    <ligand>
        <name>NAD(+)</name>
        <dbReference type="ChEBI" id="CHEBI:57540"/>
    </ligand>
</feature>